<dbReference type="InterPro" id="IPR059120">
    <property type="entry name" value="Cullin-like_AB"/>
</dbReference>
<dbReference type="GO" id="GO:0005680">
    <property type="term" value="C:anaphase-promoting complex"/>
    <property type="evidence" value="ECO:0007669"/>
    <property type="project" value="TreeGrafter"/>
</dbReference>
<accession>A0A1E3HUP1</accession>
<dbReference type="Pfam" id="PF26557">
    <property type="entry name" value="Cullin_AB"/>
    <property type="match status" value="1"/>
</dbReference>
<evidence type="ECO:0000259" key="3">
    <source>
        <dbReference type="PROSITE" id="PS50069"/>
    </source>
</evidence>
<protein>
    <submittedName>
        <fullName evidence="4">Anaphase-promoting complex subunit 2</fullName>
    </submittedName>
</protein>
<dbReference type="GeneID" id="30197073"/>
<evidence type="ECO:0000256" key="2">
    <source>
        <dbReference type="SAM" id="MobiDB-lite"/>
    </source>
</evidence>
<gene>
    <name evidence="4" type="ORF">L198_07862</name>
</gene>
<dbReference type="OrthoDB" id="5581181at2759"/>
<evidence type="ECO:0000256" key="1">
    <source>
        <dbReference type="PROSITE-ProRule" id="PRU00330"/>
    </source>
</evidence>
<evidence type="ECO:0000313" key="5">
    <source>
        <dbReference type="Proteomes" id="UP000094819"/>
    </source>
</evidence>
<name>A0A1E3HUP1_9TREE</name>
<dbReference type="PANTHER" id="PTHR45957:SF1">
    <property type="entry name" value="ANAPHASE-PROMOTING COMPLEX SUBUNIT 2"/>
    <property type="match status" value="1"/>
</dbReference>
<dbReference type="RefSeq" id="XP_019028147.1">
    <property type="nucleotide sequence ID" value="XM_019179843.1"/>
</dbReference>
<dbReference type="EMBL" id="AWGH01000045">
    <property type="protein sequence ID" value="ODN80052.1"/>
    <property type="molecule type" value="Genomic_DNA"/>
</dbReference>
<dbReference type="SUPFAM" id="SSF75632">
    <property type="entry name" value="Cullin homology domain"/>
    <property type="match status" value="1"/>
</dbReference>
<dbReference type="AlphaFoldDB" id="A0A1E3HUP1"/>
<feature type="region of interest" description="Disordered" evidence="2">
    <location>
        <begin position="208"/>
        <end position="248"/>
    </location>
</feature>
<proteinExistence type="inferred from homology"/>
<keyword evidence="5" id="KW-1185">Reference proteome</keyword>
<dbReference type="SMART" id="SM00182">
    <property type="entry name" value="CULLIN"/>
    <property type="match status" value="1"/>
</dbReference>
<sequence>MALTAAMSAWEPRFSAHNDDHAIASAVALARAHISPRNLNVSGTARPVVTPEIAAAFQLIQRRGLSKTVFNDFLGKLGSSIGDTFAIYIGPLPAPIRDTKLLPILTYDDVESNFTLIQDEITHAIAAIETPSSNDDEQDQRVLRVIAHLFERLASWQRTWGVPLRAFQDNGYISAFTRTFHFLLHSTLPPSFPAHLIHFLSTSLSSLPSNSSSPSSPSSPSFPSASFPSSSNHGTLQQNPRTKIPPPTPHLSRLGIFPRYSGSLSHVAHEEIRRIALEEADRGWGERRLGRARQRIGDGVANWLAGMFEGNDSVQASLRPMFSRFDYFLCKCFFDIRTDELFDIIIDFPDSMAALEDLKECLFKVDQRVELVNKLNAANLKRLLHPGAETHLILNIYISTIRSLRILDPPGVLLHSIALPIRAHLLQRPDTIKCIVETLVNGEELQDENEGGLIGEGEVGAEDFGDPRWEPEPIDAAPEFRSQKSPDILSTLTSIYPSTASIIEALQAFLANRLLLLTDYDAVQEVRTIELLKLRFGEGALAGCDVMVKDVADSKRIDARVQGEKESVVHPMVLSKMFWPDMPRSSLVLPPKMQKIHTSYEQSYHSLNPAKHLSFLPSHGSLTLTIALSDRTLHLTCTPLQAAMMEFFEKKEVWGVEELSGHLGVGKVEVGRALGWWGEQGVVREEGKGRWRLVEVLDEEGDGMVDE</sequence>
<dbReference type="PANTHER" id="PTHR45957">
    <property type="entry name" value="ANAPHASE-PROMOTING COMPLEX SUBUNIT 2"/>
    <property type="match status" value="1"/>
</dbReference>
<dbReference type="InterPro" id="IPR036317">
    <property type="entry name" value="Cullin_homology_sf"/>
</dbReference>
<dbReference type="GO" id="GO:0006511">
    <property type="term" value="P:ubiquitin-dependent protein catabolic process"/>
    <property type="evidence" value="ECO:0007669"/>
    <property type="project" value="InterPro"/>
</dbReference>
<reference evidence="4 5" key="1">
    <citation type="submission" date="2016-06" db="EMBL/GenBank/DDBJ databases">
        <title>Evolution of pathogenesis and genome organization in the Tremellales.</title>
        <authorList>
            <person name="Cuomo C."/>
            <person name="Litvintseva A."/>
            <person name="Heitman J."/>
            <person name="Chen Y."/>
            <person name="Sun S."/>
            <person name="Springer D."/>
            <person name="Dromer F."/>
            <person name="Young S."/>
            <person name="Zeng Q."/>
            <person name="Chapman S."/>
            <person name="Gujja S."/>
            <person name="Saif S."/>
            <person name="Birren B."/>
        </authorList>
    </citation>
    <scope>NUCLEOTIDE SEQUENCE [LARGE SCALE GENOMIC DNA]</scope>
    <source>
        <strain evidence="4 5">CBS 7118</strain>
    </source>
</reference>
<dbReference type="GO" id="GO:0070979">
    <property type="term" value="P:protein K11-linked ubiquitination"/>
    <property type="evidence" value="ECO:0007669"/>
    <property type="project" value="TreeGrafter"/>
</dbReference>
<feature type="domain" description="Cullin family profile" evidence="3">
    <location>
        <begin position="506"/>
        <end position="674"/>
    </location>
</feature>
<dbReference type="Pfam" id="PF25773">
    <property type="entry name" value="TPR_ANAPC2"/>
    <property type="match status" value="1"/>
</dbReference>
<feature type="compositionally biased region" description="Low complexity" evidence="2">
    <location>
        <begin position="208"/>
        <end position="231"/>
    </location>
</feature>
<feature type="compositionally biased region" description="Polar residues" evidence="2">
    <location>
        <begin position="232"/>
        <end position="241"/>
    </location>
</feature>
<dbReference type="InterPro" id="IPR057975">
    <property type="entry name" value="TPR_ANAPC2"/>
</dbReference>
<dbReference type="Gene3D" id="3.30.230.130">
    <property type="entry name" value="Cullin, Chain C, Domain 2"/>
    <property type="match status" value="1"/>
</dbReference>
<dbReference type="InterPro" id="IPR044554">
    <property type="entry name" value="ANAPC2"/>
</dbReference>
<dbReference type="Proteomes" id="UP000094819">
    <property type="component" value="Unassembled WGS sequence"/>
</dbReference>
<organism evidence="4 5">
    <name type="scientific">Cryptococcus wingfieldii CBS 7118</name>
    <dbReference type="NCBI Taxonomy" id="1295528"/>
    <lineage>
        <taxon>Eukaryota</taxon>
        <taxon>Fungi</taxon>
        <taxon>Dikarya</taxon>
        <taxon>Basidiomycota</taxon>
        <taxon>Agaricomycotina</taxon>
        <taxon>Tremellomycetes</taxon>
        <taxon>Tremellales</taxon>
        <taxon>Cryptococcaceae</taxon>
        <taxon>Cryptococcus</taxon>
    </lineage>
</organism>
<comment type="caution">
    <text evidence="4">The sequence shown here is derived from an EMBL/GenBank/DDBJ whole genome shotgun (WGS) entry which is preliminary data.</text>
</comment>
<comment type="similarity">
    <text evidence="1">Belongs to the cullin family.</text>
</comment>
<dbReference type="InterPro" id="IPR016158">
    <property type="entry name" value="Cullin_homology"/>
</dbReference>
<evidence type="ECO:0000313" key="4">
    <source>
        <dbReference type="EMBL" id="ODN80052.1"/>
    </source>
</evidence>
<dbReference type="GO" id="GO:0031625">
    <property type="term" value="F:ubiquitin protein ligase binding"/>
    <property type="evidence" value="ECO:0007669"/>
    <property type="project" value="InterPro"/>
</dbReference>
<dbReference type="GO" id="GO:0007091">
    <property type="term" value="P:metaphase/anaphase transition of mitotic cell cycle"/>
    <property type="evidence" value="ECO:0007669"/>
    <property type="project" value="TreeGrafter"/>
</dbReference>
<dbReference type="PROSITE" id="PS50069">
    <property type="entry name" value="CULLIN_2"/>
    <property type="match status" value="1"/>
</dbReference>